<accession>A0A1L3I7C7</accession>
<evidence type="ECO:0000313" key="1">
    <source>
        <dbReference type="EMBL" id="APG48059.1"/>
    </source>
</evidence>
<dbReference type="Proteomes" id="UP000183859">
    <property type="component" value="Chromosome"/>
</dbReference>
<name>A0A1L3I7C7_9RHOB</name>
<dbReference type="EMBL" id="CP016364">
    <property type="protein sequence ID" value="APG48059.1"/>
    <property type="molecule type" value="Genomic_DNA"/>
</dbReference>
<protein>
    <submittedName>
        <fullName evidence="1">Uncharacterized protein</fullName>
    </submittedName>
</protein>
<keyword evidence="2" id="KW-1185">Reference proteome</keyword>
<evidence type="ECO:0000313" key="2">
    <source>
        <dbReference type="Proteomes" id="UP000183859"/>
    </source>
</evidence>
<sequence>MMNCRLRSAAPEHACIRNSFDFYRDAHYQGRMSNASALFSTVYYPLFT</sequence>
<gene>
    <name evidence="1" type="ORF">PhaeoP97_02682</name>
</gene>
<dbReference type="AlphaFoldDB" id="A0A1L3I7C7"/>
<proteinExistence type="predicted"/>
<organism evidence="1 2">
    <name type="scientific">Phaeobacter porticola</name>
    <dbReference type="NCBI Taxonomy" id="1844006"/>
    <lineage>
        <taxon>Bacteria</taxon>
        <taxon>Pseudomonadati</taxon>
        <taxon>Pseudomonadota</taxon>
        <taxon>Alphaproteobacteria</taxon>
        <taxon>Rhodobacterales</taxon>
        <taxon>Roseobacteraceae</taxon>
        <taxon>Phaeobacter</taxon>
    </lineage>
</organism>
<dbReference type="KEGG" id="php:PhaeoP97_02682"/>
<reference evidence="2" key="1">
    <citation type="submission" date="2016-07" db="EMBL/GenBank/DDBJ databases">
        <title>Phaeobacter portensis sp. nov., a tropodithietic acid producing bacterium isolated from a German harbor.</title>
        <authorList>
            <person name="Freese H.M."/>
            <person name="Bunk B."/>
            <person name="Breider S."/>
            <person name="Brinkhoff T."/>
        </authorList>
    </citation>
    <scope>NUCLEOTIDE SEQUENCE [LARGE SCALE GENOMIC DNA]</scope>
    <source>
        <strain evidence="2">P97</strain>
    </source>
</reference>
<dbReference type="STRING" id="1844006.PhaeoP97_02682"/>